<dbReference type="InterPro" id="IPR003439">
    <property type="entry name" value="ABC_transporter-like_ATP-bd"/>
</dbReference>
<dbReference type="InterPro" id="IPR017871">
    <property type="entry name" value="ABC_transporter-like_CS"/>
</dbReference>
<dbReference type="PROSITE" id="PS00211">
    <property type="entry name" value="ABC_TRANSPORTER_1"/>
    <property type="match status" value="1"/>
</dbReference>
<organism evidence="7 8">
    <name type="scientific">Hohaiivirga grylli</name>
    <dbReference type="NCBI Taxonomy" id="3133970"/>
    <lineage>
        <taxon>Bacteria</taxon>
        <taxon>Pseudomonadati</taxon>
        <taxon>Pseudomonadota</taxon>
        <taxon>Alphaproteobacteria</taxon>
        <taxon>Hyphomicrobiales</taxon>
        <taxon>Methylobacteriaceae</taxon>
        <taxon>Hohaiivirga</taxon>
    </lineage>
</organism>
<dbReference type="EMBL" id="JBBYXI010000001">
    <property type="protein sequence ID" value="MEN3929999.1"/>
    <property type="molecule type" value="Genomic_DNA"/>
</dbReference>
<proteinExistence type="inferred from homology"/>
<keyword evidence="5 7" id="KW-0067">ATP-binding</keyword>
<dbReference type="RefSeq" id="WP_346335976.1">
    <property type="nucleotide sequence ID" value="NZ_JBBYXI010000001.1"/>
</dbReference>
<dbReference type="SUPFAM" id="SSF52540">
    <property type="entry name" value="P-loop containing nucleoside triphosphate hydrolases"/>
    <property type="match status" value="2"/>
</dbReference>
<comment type="caution">
    <text evidence="7">The sequence shown here is derived from an EMBL/GenBank/DDBJ whole genome shotgun (WGS) entry which is preliminary data.</text>
</comment>
<name>A0ABV0BGF8_9HYPH</name>
<gene>
    <name evidence="7" type="ORF">WJT86_02855</name>
</gene>
<sequence>MDNMLLDIKDLKVGFTSDSGSAYAINGISFSIPAGKTVALVGESGSGKSVTAQAILQILPKKAFIDRGQILYTPPGSKPVDIVEIGAQSPQMNALRGGSIAMIFQEPMTSLSPLHTVGDQVSEALLLHSKCSKKEAIAKTLDVFKRVGFSDPERLLSAYPFELSGGLRQRAMIAMALITRPSLLIADEPTTALDVTTQAQILELMRELQDETGMAILLITHDLGVVANMADEVAVMYRGRIVESGAREDIFKNPEHPYLKALLRAVPRFSMKPGERLQPIREVKTLDVPAGELSSDGSNTILKVENLVKRYTSRSGWFRGKEKTLTAVRGVSLSIPEGQTLGLVGESGCGKTTVAKMIARALPNDGGTILYNDGFNLFDVNSLEGKDLQSYRKAVQFVFQDPFSSLNPRMTVSEILTEPLTINSWGTQNERLERAKYLLDIVGLPASSLKRHPHSFSGGQRQRIGIARALALSPRLLLCDEPVSALDVSVQAQVLNLLKDLQKALGLSYLFVSHNLAVVDYIADTIAVMYRGLIVEQAPKEKLFSNPVHPYTQALLAAVPEPDIDRPLDFTKLRSENLSDPKNWPEPFCLREQEIGSMHELEHEHFVRMNTAAGVVAA</sequence>
<accession>A0ABV0BGF8</accession>
<evidence type="ECO:0000256" key="5">
    <source>
        <dbReference type="ARBA" id="ARBA00022840"/>
    </source>
</evidence>
<dbReference type="Gene3D" id="3.40.50.300">
    <property type="entry name" value="P-loop containing nucleotide triphosphate hydrolases"/>
    <property type="match status" value="2"/>
</dbReference>
<comment type="subcellular location">
    <subcellularLocation>
        <location evidence="1">Cell inner membrane</location>
        <topology evidence="1">Peripheral membrane protein</topology>
    </subcellularLocation>
</comment>
<dbReference type="InterPro" id="IPR050319">
    <property type="entry name" value="ABC_transp_ATP-bind"/>
</dbReference>
<evidence type="ECO:0000256" key="1">
    <source>
        <dbReference type="ARBA" id="ARBA00004417"/>
    </source>
</evidence>
<dbReference type="Pfam" id="PF08352">
    <property type="entry name" value="oligo_HPY"/>
    <property type="match status" value="2"/>
</dbReference>
<keyword evidence="3" id="KW-0813">Transport</keyword>
<comment type="similarity">
    <text evidence="2">Belongs to the ABC transporter superfamily.</text>
</comment>
<feature type="domain" description="ABC transporter" evidence="6">
    <location>
        <begin position="302"/>
        <end position="556"/>
    </location>
</feature>
<dbReference type="Proteomes" id="UP001418637">
    <property type="component" value="Unassembled WGS sequence"/>
</dbReference>
<dbReference type="CDD" id="cd03257">
    <property type="entry name" value="ABC_NikE_OppD_transporters"/>
    <property type="match status" value="2"/>
</dbReference>
<dbReference type="Pfam" id="PF00005">
    <property type="entry name" value="ABC_tran"/>
    <property type="match status" value="2"/>
</dbReference>
<dbReference type="PANTHER" id="PTHR43776:SF8">
    <property type="entry name" value="ABC TRANSPORTER, ATP-BINDING PROTEIN"/>
    <property type="match status" value="1"/>
</dbReference>
<dbReference type="PANTHER" id="PTHR43776">
    <property type="entry name" value="TRANSPORT ATP-BINDING PROTEIN"/>
    <property type="match status" value="1"/>
</dbReference>
<protein>
    <submittedName>
        <fullName evidence="7">ABC transporter ATP-binding protein</fullName>
    </submittedName>
</protein>
<dbReference type="InterPro" id="IPR003593">
    <property type="entry name" value="AAA+_ATPase"/>
</dbReference>
<evidence type="ECO:0000256" key="2">
    <source>
        <dbReference type="ARBA" id="ARBA00005417"/>
    </source>
</evidence>
<evidence type="ECO:0000259" key="6">
    <source>
        <dbReference type="PROSITE" id="PS50893"/>
    </source>
</evidence>
<dbReference type="NCBIfam" id="NF008453">
    <property type="entry name" value="PRK11308.1"/>
    <property type="match status" value="2"/>
</dbReference>
<dbReference type="InterPro" id="IPR027417">
    <property type="entry name" value="P-loop_NTPase"/>
</dbReference>
<evidence type="ECO:0000313" key="8">
    <source>
        <dbReference type="Proteomes" id="UP001418637"/>
    </source>
</evidence>
<keyword evidence="4" id="KW-0547">Nucleotide-binding</keyword>
<reference evidence="7 8" key="1">
    <citation type="submission" date="2024-04" db="EMBL/GenBank/DDBJ databases">
        <title>A novel species isolated from cricket.</title>
        <authorList>
            <person name="Wang H.-C."/>
        </authorList>
    </citation>
    <scope>NUCLEOTIDE SEQUENCE [LARGE SCALE GENOMIC DNA]</scope>
    <source>
        <strain evidence="7 8">WL0021</strain>
    </source>
</reference>
<keyword evidence="8" id="KW-1185">Reference proteome</keyword>
<feature type="domain" description="ABC transporter" evidence="6">
    <location>
        <begin position="8"/>
        <end position="263"/>
    </location>
</feature>
<dbReference type="PROSITE" id="PS50893">
    <property type="entry name" value="ABC_TRANSPORTER_2"/>
    <property type="match status" value="2"/>
</dbReference>
<dbReference type="SMART" id="SM00382">
    <property type="entry name" value="AAA"/>
    <property type="match status" value="2"/>
</dbReference>
<evidence type="ECO:0000313" key="7">
    <source>
        <dbReference type="EMBL" id="MEN3929999.1"/>
    </source>
</evidence>
<evidence type="ECO:0000256" key="3">
    <source>
        <dbReference type="ARBA" id="ARBA00022448"/>
    </source>
</evidence>
<dbReference type="GO" id="GO:0005524">
    <property type="term" value="F:ATP binding"/>
    <property type="evidence" value="ECO:0007669"/>
    <property type="project" value="UniProtKB-KW"/>
</dbReference>
<dbReference type="InterPro" id="IPR013563">
    <property type="entry name" value="Oligopep_ABC_C"/>
</dbReference>
<evidence type="ECO:0000256" key="4">
    <source>
        <dbReference type="ARBA" id="ARBA00022741"/>
    </source>
</evidence>